<protein>
    <submittedName>
        <fullName evidence="2">MarR family protein</fullName>
    </submittedName>
</protein>
<dbReference type="SUPFAM" id="SSF46785">
    <property type="entry name" value="Winged helix' DNA-binding domain"/>
    <property type="match status" value="1"/>
</dbReference>
<dbReference type="Pfam" id="PF12802">
    <property type="entry name" value="MarR_2"/>
    <property type="match status" value="1"/>
</dbReference>
<dbReference type="KEGG" id="hpse:HPF_22335"/>
<reference evidence="2 3" key="1">
    <citation type="submission" date="2019-03" db="EMBL/GenBank/DDBJ databases">
        <authorList>
            <person name="Sebastian G."/>
            <person name="Baumann P."/>
            <person name="Ruckert C."/>
            <person name="Kalinowski J."/>
            <person name="Nebel B."/>
            <person name="Takors R."/>
            <person name="Blombach B."/>
        </authorList>
    </citation>
    <scope>NUCLEOTIDE SEQUENCE [LARGE SCALE GENOMIC DNA]</scope>
    <source>
        <strain evidence="2 3">DSM 1084</strain>
    </source>
</reference>
<evidence type="ECO:0000259" key="1">
    <source>
        <dbReference type="PROSITE" id="PS50995"/>
    </source>
</evidence>
<dbReference type="InterPro" id="IPR000835">
    <property type="entry name" value="HTH_MarR-typ"/>
</dbReference>
<dbReference type="InterPro" id="IPR039422">
    <property type="entry name" value="MarR/SlyA-like"/>
</dbReference>
<evidence type="ECO:0000313" key="3">
    <source>
        <dbReference type="Proteomes" id="UP000293912"/>
    </source>
</evidence>
<dbReference type="PANTHER" id="PTHR33164:SF43">
    <property type="entry name" value="HTH-TYPE TRANSCRIPTIONAL REPRESSOR YETL"/>
    <property type="match status" value="1"/>
</dbReference>
<organism evidence="2 3">
    <name type="scientific">Hydrogenophaga pseudoflava</name>
    <name type="common">Pseudomonas carboxydoflava</name>
    <dbReference type="NCBI Taxonomy" id="47421"/>
    <lineage>
        <taxon>Bacteria</taxon>
        <taxon>Pseudomonadati</taxon>
        <taxon>Pseudomonadota</taxon>
        <taxon>Betaproteobacteria</taxon>
        <taxon>Burkholderiales</taxon>
        <taxon>Comamonadaceae</taxon>
        <taxon>Hydrogenophaga</taxon>
    </lineage>
</organism>
<dbReference type="GO" id="GO:0006950">
    <property type="term" value="P:response to stress"/>
    <property type="evidence" value="ECO:0007669"/>
    <property type="project" value="TreeGrafter"/>
</dbReference>
<dbReference type="RefSeq" id="WP_164868382.1">
    <property type="nucleotide sequence ID" value="NZ_CP037867.1"/>
</dbReference>
<dbReference type="Gene3D" id="1.10.10.10">
    <property type="entry name" value="Winged helix-like DNA-binding domain superfamily/Winged helix DNA-binding domain"/>
    <property type="match status" value="1"/>
</dbReference>
<dbReference type="InterPro" id="IPR036388">
    <property type="entry name" value="WH-like_DNA-bd_sf"/>
</dbReference>
<dbReference type="SMART" id="SM00347">
    <property type="entry name" value="HTH_MARR"/>
    <property type="match status" value="1"/>
</dbReference>
<dbReference type="InterPro" id="IPR036390">
    <property type="entry name" value="WH_DNA-bd_sf"/>
</dbReference>
<dbReference type="Proteomes" id="UP000293912">
    <property type="component" value="Chromosome"/>
</dbReference>
<proteinExistence type="predicted"/>
<dbReference type="PANTHER" id="PTHR33164">
    <property type="entry name" value="TRANSCRIPTIONAL REGULATOR, MARR FAMILY"/>
    <property type="match status" value="1"/>
</dbReference>
<dbReference type="EMBL" id="CP037867">
    <property type="protein sequence ID" value="QBM30442.1"/>
    <property type="molecule type" value="Genomic_DNA"/>
</dbReference>
<feature type="domain" description="HTH marR-type" evidence="1">
    <location>
        <begin position="6"/>
        <end position="138"/>
    </location>
</feature>
<evidence type="ECO:0000313" key="2">
    <source>
        <dbReference type="EMBL" id="QBM30442.1"/>
    </source>
</evidence>
<accession>A0A4P6X1K3</accession>
<sequence length="145" mass="16319">MSKLSDDDLMEAVHDLMHLARAQLLRHMPDDGLGPMEGRALGFFVRHPGSTQTDLVQHAGRDKGQLARLIAVLKDKGLLVARPDGHDRRVIRLYPTEAAQHRHESVMRHRRQVAARAARGLEAPERQALLRALRHMQDNLRDGGP</sequence>
<dbReference type="GO" id="GO:0003700">
    <property type="term" value="F:DNA-binding transcription factor activity"/>
    <property type="evidence" value="ECO:0007669"/>
    <property type="project" value="InterPro"/>
</dbReference>
<keyword evidence="3" id="KW-1185">Reference proteome</keyword>
<name>A0A4P6X1K3_HYDPS</name>
<gene>
    <name evidence="2" type="ORF">HPF_22335</name>
</gene>
<dbReference type="AlphaFoldDB" id="A0A4P6X1K3"/>
<dbReference type="PROSITE" id="PS50995">
    <property type="entry name" value="HTH_MARR_2"/>
    <property type="match status" value="1"/>
</dbReference>